<organism evidence="1 2">
    <name type="scientific">Riemerella anatipestifer</name>
    <name type="common">Moraxella anatipestifer</name>
    <dbReference type="NCBI Taxonomy" id="34085"/>
    <lineage>
        <taxon>Bacteria</taxon>
        <taxon>Pseudomonadati</taxon>
        <taxon>Bacteroidota</taxon>
        <taxon>Flavobacteriia</taxon>
        <taxon>Flavobacteriales</taxon>
        <taxon>Weeksellaceae</taxon>
        <taxon>Riemerella</taxon>
    </lineage>
</organism>
<gene>
    <name evidence="1" type="ORF">PG303_07120</name>
</gene>
<dbReference type="AlphaFoldDB" id="A0AAP6HGN3"/>
<dbReference type="Proteomes" id="UP001284033">
    <property type="component" value="Unassembled WGS sequence"/>
</dbReference>
<accession>A0AAP6HGN3</accession>
<name>A0AAP6HGN3_RIEAN</name>
<dbReference type="EMBL" id="JAQZHK010000005">
    <property type="protein sequence ID" value="MDY3512981.1"/>
    <property type="molecule type" value="Genomic_DNA"/>
</dbReference>
<evidence type="ECO:0000313" key="2">
    <source>
        <dbReference type="Proteomes" id="UP001284033"/>
    </source>
</evidence>
<dbReference type="RefSeq" id="WP_260311044.1">
    <property type="nucleotide sequence ID" value="NZ_CP011859.1"/>
</dbReference>
<sequence length="92" mass="10838">MKYFTHLSNSNMPKNSLQKEMLAFLEDQSNRLIEDLEDFKIFLRNKTRKISEANRRCKPISASFYQSTKGTWGLSLSGTDWSVSFYIYKVKE</sequence>
<evidence type="ECO:0000313" key="1">
    <source>
        <dbReference type="EMBL" id="MDY3512981.1"/>
    </source>
</evidence>
<protein>
    <submittedName>
        <fullName evidence="1">Uncharacterized protein</fullName>
    </submittedName>
</protein>
<comment type="caution">
    <text evidence="1">The sequence shown here is derived from an EMBL/GenBank/DDBJ whole genome shotgun (WGS) entry which is preliminary data.</text>
</comment>
<proteinExistence type="predicted"/>
<reference evidence="1" key="1">
    <citation type="submission" date="2023-01" db="EMBL/GenBank/DDBJ databases">
        <title>Genome-based studies on antimicrobial resistance profiles of Riemerella anatipestifer in China, 1994 to 2021.</title>
        <authorList>
            <person name="Yang Z."/>
            <person name="Zhu D."/>
        </authorList>
    </citation>
    <scope>NUCLEOTIDE SEQUENCE</scope>
    <source>
        <strain evidence="1">RCAD1218</strain>
    </source>
</reference>